<dbReference type="InterPro" id="IPR027417">
    <property type="entry name" value="P-loop_NTPase"/>
</dbReference>
<comment type="function">
    <text evidence="10">RNA helicase.</text>
</comment>
<dbReference type="Gene3D" id="3.40.50.300">
    <property type="entry name" value="P-loop containing nucleotide triphosphate hydrolases"/>
    <property type="match status" value="2"/>
</dbReference>
<gene>
    <name evidence="15" type="ORF">JMJ35_002017</name>
</gene>
<dbReference type="Pfam" id="PF00270">
    <property type="entry name" value="DEAD"/>
    <property type="match status" value="1"/>
</dbReference>
<dbReference type="GO" id="GO:0006364">
    <property type="term" value="P:rRNA processing"/>
    <property type="evidence" value="ECO:0007669"/>
    <property type="project" value="UniProtKB-KW"/>
</dbReference>
<evidence type="ECO:0000256" key="11">
    <source>
        <dbReference type="SAM" id="MobiDB-lite"/>
    </source>
</evidence>
<dbReference type="GO" id="GO:0003723">
    <property type="term" value="F:RNA binding"/>
    <property type="evidence" value="ECO:0007669"/>
    <property type="project" value="UniProtKB-UniRule"/>
</dbReference>
<evidence type="ECO:0000313" key="15">
    <source>
        <dbReference type="EMBL" id="KAK0515983.1"/>
    </source>
</evidence>
<comment type="subcellular location">
    <subcellularLocation>
        <location evidence="1">Nucleus</location>
        <location evidence="1">Nucleolus</location>
    </subcellularLocation>
</comment>
<name>A0AA39V4L6_9LECA</name>
<comment type="catalytic activity">
    <reaction evidence="10">
        <text>ATP + H2O = ADP + phosphate + H(+)</text>
        <dbReference type="Rhea" id="RHEA:13065"/>
        <dbReference type="ChEBI" id="CHEBI:15377"/>
        <dbReference type="ChEBI" id="CHEBI:15378"/>
        <dbReference type="ChEBI" id="CHEBI:30616"/>
        <dbReference type="ChEBI" id="CHEBI:43474"/>
        <dbReference type="ChEBI" id="CHEBI:456216"/>
        <dbReference type="EC" id="3.6.4.13"/>
    </reaction>
</comment>
<feature type="domain" description="Helicase ATP-binding" evidence="12">
    <location>
        <begin position="78"/>
        <end position="262"/>
    </location>
</feature>
<evidence type="ECO:0000259" key="14">
    <source>
        <dbReference type="PROSITE" id="PS51195"/>
    </source>
</evidence>
<organism evidence="15 16">
    <name type="scientific">Cladonia borealis</name>
    <dbReference type="NCBI Taxonomy" id="184061"/>
    <lineage>
        <taxon>Eukaryota</taxon>
        <taxon>Fungi</taxon>
        <taxon>Dikarya</taxon>
        <taxon>Ascomycota</taxon>
        <taxon>Pezizomycotina</taxon>
        <taxon>Lecanoromycetes</taxon>
        <taxon>OSLEUM clade</taxon>
        <taxon>Lecanoromycetidae</taxon>
        <taxon>Lecanorales</taxon>
        <taxon>Lecanorineae</taxon>
        <taxon>Cladoniaceae</taxon>
        <taxon>Cladonia</taxon>
    </lineage>
</organism>
<feature type="region of interest" description="Disordered" evidence="11">
    <location>
        <begin position="521"/>
        <end position="641"/>
    </location>
</feature>
<evidence type="ECO:0000256" key="5">
    <source>
        <dbReference type="ARBA" id="ARBA00022806"/>
    </source>
</evidence>
<dbReference type="Pfam" id="PF00271">
    <property type="entry name" value="Helicase_C"/>
    <property type="match status" value="1"/>
</dbReference>
<accession>A0AA39V4L6</accession>
<proteinExistence type="inferred from homology"/>
<dbReference type="EMBL" id="JAFEKC020000003">
    <property type="protein sequence ID" value="KAK0515983.1"/>
    <property type="molecule type" value="Genomic_DNA"/>
</dbReference>
<keyword evidence="3 9" id="KW-0547">Nucleotide-binding</keyword>
<dbReference type="AlphaFoldDB" id="A0AA39V4L6"/>
<dbReference type="GO" id="GO:0005524">
    <property type="term" value="F:ATP binding"/>
    <property type="evidence" value="ECO:0007669"/>
    <property type="project" value="UniProtKB-UniRule"/>
</dbReference>
<dbReference type="PROSITE" id="PS51192">
    <property type="entry name" value="HELICASE_ATP_BIND_1"/>
    <property type="match status" value="1"/>
</dbReference>
<evidence type="ECO:0000256" key="9">
    <source>
        <dbReference type="RuleBase" id="RU000492"/>
    </source>
</evidence>
<dbReference type="PROSITE" id="PS00039">
    <property type="entry name" value="DEAD_ATP_HELICASE"/>
    <property type="match status" value="1"/>
</dbReference>
<dbReference type="InterPro" id="IPR011545">
    <property type="entry name" value="DEAD/DEAH_box_helicase_dom"/>
</dbReference>
<evidence type="ECO:0000256" key="3">
    <source>
        <dbReference type="ARBA" id="ARBA00022741"/>
    </source>
</evidence>
<dbReference type="GO" id="GO:0005730">
    <property type="term" value="C:nucleolus"/>
    <property type="evidence" value="ECO:0007669"/>
    <property type="project" value="UniProtKB-SubCell"/>
</dbReference>
<feature type="compositionally biased region" description="Basic and acidic residues" evidence="11">
    <location>
        <begin position="597"/>
        <end position="616"/>
    </location>
</feature>
<evidence type="ECO:0000256" key="7">
    <source>
        <dbReference type="ARBA" id="ARBA00022884"/>
    </source>
</evidence>
<keyword evidence="4 9" id="KW-0378">Hydrolase</keyword>
<evidence type="ECO:0000256" key="10">
    <source>
        <dbReference type="RuleBase" id="RU365068"/>
    </source>
</evidence>
<dbReference type="InterPro" id="IPR001650">
    <property type="entry name" value="Helicase_C-like"/>
</dbReference>
<dbReference type="CDD" id="cd18787">
    <property type="entry name" value="SF2_C_DEAD"/>
    <property type="match status" value="1"/>
</dbReference>
<feature type="domain" description="Helicase C-terminal" evidence="13">
    <location>
        <begin position="290"/>
        <end position="456"/>
    </location>
</feature>
<evidence type="ECO:0000259" key="12">
    <source>
        <dbReference type="PROSITE" id="PS51192"/>
    </source>
</evidence>
<dbReference type="SUPFAM" id="SSF52540">
    <property type="entry name" value="P-loop containing nucleoside triphosphate hydrolases"/>
    <property type="match status" value="1"/>
</dbReference>
<comment type="domain">
    <text evidence="10">The Q motif is unique to and characteristic of the DEAD box family of RNA helicases and controls ATP binding and hydrolysis.</text>
</comment>
<comment type="similarity">
    <text evidence="9">Belongs to the DEAD box helicase family.</text>
</comment>
<feature type="compositionally biased region" description="Polar residues" evidence="11">
    <location>
        <begin position="566"/>
        <end position="585"/>
    </location>
</feature>
<keyword evidence="5 9" id="KW-0347">Helicase</keyword>
<evidence type="ECO:0000256" key="8">
    <source>
        <dbReference type="PROSITE-ProRule" id="PRU00552"/>
    </source>
</evidence>
<dbReference type="InterPro" id="IPR014001">
    <property type="entry name" value="Helicase_ATP-bd"/>
</dbReference>
<dbReference type="PROSITE" id="PS51194">
    <property type="entry name" value="HELICASE_CTER"/>
    <property type="match status" value="1"/>
</dbReference>
<keyword evidence="6 9" id="KW-0067">ATP-binding</keyword>
<feature type="domain" description="DEAD-box RNA helicase Q" evidence="14">
    <location>
        <begin position="46"/>
        <end position="74"/>
    </location>
</feature>
<dbReference type="GO" id="GO:0003724">
    <property type="term" value="F:RNA helicase activity"/>
    <property type="evidence" value="ECO:0007669"/>
    <property type="project" value="UniProtKB-EC"/>
</dbReference>
<sequence length="641" mass="70250">MYLARNIARTSFITSPKFFLSSAYKMSTSAALYTSESLKAANALPYSSMEGKLDPLLLQALKDMDFDFMTPVQSKVLAGLPTFKSDCLVQAKTGTGKTTAFLLPAIQNMLQDSPTKGKVAILILSPTRELALQIAAEASRLVSRLKRRIEVHTAFGGTAKASSLNKFKSGDPKILVATPGRLKDYLSEDDVRDKFSGMLTLVLDEADRMLDAGFLPDILRILSALPPKSGVNGHWQGMCFSATIPPGMEQVLSHVLKKEHVSISTLDASEPPTLTRVPQYSVIIPSVTDTFTALYSLIKEEVQTTEGEPKIIVFGTTANLVALYVHVFQNQTNLKVYELHSRMSQPARTRATDEFKAAKNGIMFATDVIGRGMDFPNVSLVVQVGLPADADSYTHRVGRTARAGKDGRAIILLTQSESFFLTVNPKFRIQPYPASNKILNDTSAAEKITNALQSIDPKSKQKAYSAYLGFMKGFVKKMQLDPTGLVKLANKFALEGMLCDEVPEMERKTIGKMGLKGVPGLRIAKPEPSGKAAVKRENPVTDSPTETDAPSRRLRHQGVPEAIDVQLSQDRTFTQSRDGSRTQGGPNVFKRNAPVDVGRDARSSKRPWKYREEKKFNNKNAGKTGFSHQPANSIGRQASQE</sequence>
<keyword evidence="7 10" id="KW-0694">RNA-binding</keyword>
<reference evidence="15" key="1">
    <citation type="submission" date="2023-03" db="EMBL/GenBank/DDBJ databases">
        <title>Complete genome of Cladonia borealis.</title>
        <authorList>
            <person name="Park H."/>
        </authorList>
    </citation>
    <scope>NUCLEOTIDE SEQUENCE</scope>
    <source>
        <strain evidence="15">ANT050790</strain>
    </source>
</reference>
<evidence type="ECO:0000313" key="16">
    <source>
        <dbReference type="Proteomes" id="UP001166286"/>
    </source>
</evidence>
<comment type="caution">
    <text evidence="15">The sequence shown here is derived from an EMBL/GenBank/DDBJ whole genome shotgun (WGS) entry which is preliminary data.</text>
</comment>
<dbReference type="SMART" id="SM00490">
    <property type="entry name" value="HELICc"/>
    <property type="match status" value="1"/>
</dbReference>
<dbReference type="InterPro" id="IPR014014">
    <property type="entry name" value="RNA_helicase_DEAD_Q_motif"/>
</dbReference>
<dbReference type="Proteomes" id="UP001166286">
    <property type="component" value="Unassembled WGS sequence"/>
</dbReference>
<evidence type="ECO:0000256" key="1">
    <source>
        <dbReference type="ARBA" id="ARBA00004604"/>
    </source>
</evidence>
<dbReference type="PROSITE" id="PS51195">
    <property type="entry name" value="Q_MOTIF"/>
    <property type="match status" value="1"/>
</dbReference>
<evidence type="ECO:0000256" key="4">
    <source>
        <dbReference type="ARBA" id="ARBA00022801"/>
    </source>
</evidence>
<keyword evidence="2" id="KW-0698">rRNA processing</keyword>
<evidence type="ECO:0000256" key="2">
    <source>
        <dbReference type="ARBA" id="ARBA00022552"/>
    </source>
</evidence>
<dbReference type="GO" id="GO:0016787">
    <property type="term" value="F:hydrolase activity"/>
    <property type="evidence" value="ECO:0007669"/>
    <property type="project" value="UniProtKB-KW"/>
</dbReference>
<dbReference type="SMART" id="SM00487">
    <property type="entry name" value="DEXDc"/>
    <property type="match status" value="1"/>
</dbReference>
<protein>
    <recommendedName>
        <fullName evidence="10">ATP-dependent RNA helicase</fullName>
        <ecNumber evidence="10">3.6.4.13</ecNumber>
    </recommendedName>
</protein>
<dbReference type="EC" id="3.6.4.13" evidence="10"/>
<dbReference type="PANTHER" id="PTHR24031">
    <property type="entry name" value="RNA HELICASE"/>
    <property type="match status" value="1"/>
</dbReference>
<keyword evidence="16" id="KW-1185">Reference proteome</keyword>
<dbReference type="InterPro" id="IPR000629">
    <property type="entry name" value="RNA-helicase_DEAD-box_CS"/>
</dbReference>
<evidence type="ECO:0000256" key="6">
    <source>
        <dbReference type="ARBA" id="ARBA00022840"/>
    </source>
</evidence>
<feature type="compositionally biased region" description="Polar residues" evidence="11">
    <location>
        <begin position="618"/>
        <end position="641"/>
    </location>
</feature>
<evidence type="ECO:0000259" key="13">
    <source>
        <dbReference type="PROSITE" id="PS51194"/>
    </source>
</evidence>
<feature type="short sequence motif" description="Q motif" evidence="8">
    <location>
        <begin position="46"/>
        <end position="74"/>
    </location>
</feature>